<evidence type="ECO:0000256" key="1">
    <source>
        <dbReference type="SAM" id="SignalP"/>
    </source>
</evidence>
<gene>
    <name evidence="3" type="ORF">HPLM_LOCUS4173</name>
</gene>
<evidence type="ECO:0000259" key="2">
    <source>
        <dbReference type="Pfam" id="PF01682"/>
    </source>
</evidence>
<proteinExistence type="predicted"/>
<reference evidence="5" key="1">
    <citation type="submission" date="2017-02" db="UniProtKB">
        <authorList>
            <consortium name="WormBaseParasite"/>
        </authorList>
    </citation>
    <scope>IDENTIFICATION</scope>
</reference>
<evidence type="ECO:0000313" key="3">
    <source>
        <dbReference type="EMBL" id="VDO22599.1"/>
    </source>
</evidence>
<feature type="signal peptide" evidence="1">
    <location>
        <begin position="1"/>
        <end position="17"/>
    </location>
</feature>
<dbReference type="Pfam" id="PF01682">
    <property type="entry name" value="DB"/>
    <property type="match status" value="2"/>
</dbReference>
<keyword evidence="4" id="KW-1185">Reference proteome</keyword>
<dbReference type="STRING" id="6290.A0A0N4W331"/>
<evidence type="ECO:0000313" key="5">
    <source>
        <dbReference type="WBParaSite" id="HPLM_0000418101-mRNA-1"/>
    </source>
</evidence>
<feature type="chain" id="PRO_5043123436" evidence="1">
    <location>
        <begin position="18"/>
        <end position="401"/>
    </location>
</feature>
<dbReference type="WBParaSite" id="HPLM_0000418101-mRNA-1">
    <property type="protein sequence ID" value="HPLM_0000418101-mRNA-1"/>
    <property type="gene ID" value="HPLM_0000418101"/>
</dbReference>
<feature type="domain" description="Domain of unknown function DB" evidence="2">
    <location>
        <begin position="284"/>
        <end position="386"/>
    </location>
</feature>
<dbReference type="AlphaFoldDB" id="A0A0N4W331"/>
<dbReference type="EMBL" id="UZAF01016181">
    <property type="protein sequence ID" value="VDO22599.1"/>
    <property type="molecule type" value="Genomic_DNA"/>
</dbReference>
<organism evidence="5">
    <name type="scientific">Haemonchus placei</name>
    <name type="common">Barber's pole worm</name>
    <dbReference type="NCBI Taxonomy" id="6290"/>
    <lineage>
        <taxon>Eukaryota</taxon>
        <taxon>Metazoa</taxon>
        <taxon>Ecdysozoa</taxon>
        <taxon>Nematoda</taxon>
        <taxon>Chromadorea</taxon>
        <taxon>Rhabditida</taxon>
        <taxon>Rhabditina</taxon>
        <taxon>Rhabditomorpha</taxon>
        <taxon>Strongyloidea</taxon>
        <taxon>Trichostrongylidae</taxon>
        <taxon>Haemonchus</taxon>
    </lineage>
</organism>
<dbReference type="PANTHER" id="PTHR46705:SF5">
    <property type="entry name" value="DOMAIN OF UNKNOWN FUNCTION DB DOMAIN-CONTAINING PROTEIN"/>
    <property type="match status" value="1"/>
</dbReference>
<protein>
    <submittedName>
        <fullName evidence="5">DB domain-containing protein</fullName>
    </submittedName>
</protein>
<reference evidence="3 4" key="2">
    <citation type="submission" date="2018-11" db="EMBL/GenBank/DDBJ databases">
        <authorList>
            <consortium name="Pathogen Informatics"/>
        </authorList>
    </citation>
    <scope>NUCLEOTIDE SEQUENCE [LARGE SCALE GENOMIC DNA]</scope>
    <source>
        <strain evidence="3 4">MHpl1</strain>
    </source>
</reference>
<dbReference type="InterPro" id="IPR002602">
    <property type="entry name" value="DB"/>
</dbReference>
<dbReference type="OrthoDB" id="5843172at2759"/>
<accession>A0A0N4W331</accession>
<evidence type="ECO:0000313" key="4">
    <source>
        <dbReference type="Proteomes" id="UP000268014"/>
    </source>
</evidence>
<keyword evidence="1" id="KW-0732">Signal</keyword>
<dbReference type="Proteomes" id="UP000268014">
    <property type="component" value="Unassembled WGS sequence"/>
</dbReference>
<sequence length="401" mass="44191">MIAILIVLLSLARHLNACSGGSGCCVMRAAHPPIASCGSGCQQGYQCGTYGCTKRKALSALTARIDGVIVGDDNAEEAHTPPLDSNSVVVATNFTNDKLKNPNFIFRTCCEARGLPDACLRYCHFNTYTAHTLEQMFYKNDACPLEAAHEMHYCAAQGMDHTQCLTTGVCGGGGYCAPPPALPCQPSSCQPGYSCGQYGCARNRARSALTKKIDGVFIGDDSEESTPLPRGLDLEEGFIEERNIYGMNRAVGKAKPSKPITTRELMDNATVGKLMNPNFIFRQCCEQRGLPDACLSKCHFNTYTRDALQSMYFKSDGCPIEATADMHFCAAQGRDHTECCRRNGVTTTLAGYKCLTFCDQRPDKITKLDYSYVPCYDRFEQMKQCFYTDIREKARRQYGTR</sequence>
<name>A0A0N4W331_HAEPC</name>
<feature type="domain" description="Domain of unknown function DB" evidence="2">
    <location>
        <begin position="109"/>
        <end position="165"/>
    </location>
</feature>
<dbReference type="PANTHER" id="PTHR46705">
    <property type="entry name" value="PROTEIN CBG09805"/>
    <property type="match status" value="1"/>
</dbReference>